<evidence type="ECO:0000256" key="3">
    <source>
        <dbReference type="ARBA" id="ARBA00010199"/>
    </source>
</evidence>
<dbReference type="RefSeq" id="WP_172596090.1">
    <property type="nucleotide sequence ID" value="NZ_LR130778.1"/>
</dbReference>
<feature type="transmembrane region" description="Helical" evidence="13">
    <location>
        <begin position="59"/>
        <end position="82"/>
    </location>
</feature>
<evidence type="ECO:0000256" key="8">
    <source>
        <dbReference type="ARBA" id="ARBA00022692"/>
    </source>
</evidence>
<comment type="similarity">
    <text evidence="3">Belongs to the multi antimicrobial extrusion (MATE) (TC 2.A.66.1) family.</text>
</comment>
<feature type="transmembrane region" description="Helical" evidence="13">
    <location>
        <begin position="420"/>
        <end position="440"/>
    </location>
</feature>
<sequence length="451" mass="49492">MSRTQQRKDMILQGSSLKALVTLSIPLMVGNLIQTLYNLTDAYFVGKLGYIQFSAISYIWPITFIFLAFSIGMSSAATSLIAQSIGKNEHKNAVTLATQFFIISLIAGTIFAVIGSAMTPFIIRLMGAEGALFDYSVAYLKIVFYEMPILFLFHVYKAMREGIGDTKTPTFYLGISVVLNMLLDPLFIFTFNMGVEGAAYATVLSKLLVMGFMLYEMFKPNDSLYIALDQLKVSIKSMKNLFEIGIPASVGQTVSALGFAVMSSYVVSYGDPTVAAFGLGNRITSLVMMPAFGLGAALATFVGINIGAGQYERANKSVFTAMSLGFGLLSIGSVILYIFRIPLIRLFISDPHVIDLSDRYMTVLAFVFPLMAIIQALLGAFSGSGHSLYVLFLTLSRLWLLRIPMILWAKNYTNLGSDGVWYAMLVSNVIVCIVGIFIVLQGKWLRPTLKL</sequence>
<feature type="transmembrane region" description="Helical" evidence="13">
    <location>
        <begin position="287"/>
        <end position="306"/>
    </location>
</feature>
<evidence type="ECO:0000256" key="10">
    <source>
        <dbReference type="ARBA" id="ARBA00023065"/>
    </source>
</evidence>
<evidence type="ECO:0000256" key="11">
    <source>
        <dbReference type="ARBA" id="ARBA00023136"/>
    </source>
</evidence>
<feature type="transmembrane region" description="Helical" evidence="13">
    <location>
        <begin position="171"/>
        <end position="191"/>
    </location>
</feature>
<dbReference type="PANTHER" id="PTHR43298:SF2">
    <property type="entry name" value="FMN_FAD EXPORTER YEEO-RELATED"/>
    <property type="match status" value="1"/>
</dbReference>
<name>A0A3P7S1E3_9FIRM</name>
<keyword evidence="8 13" id="KW-0812">Transmembrane</keyword>
<dbReference type="NCBIfam" id="TIGR00797">
    <property type="entry name" value="matE"/>
    <property type="match status" value="1"/>
</dbReference>
<dbReference type="AlphaFoldDB" id="A0A3P7S1E3"/>
<dbReference type="InterPro" id="IPR050222">
    <property type="entry name" value="MATE_MdtK"/>
</dbReference>
<evidence type="ECO:0000313" key="14">
    <source>
        <dbReference type="EMBL" id="VDN46719.1"/>
    </source>
</evidence>
<keyword evidence="15" id="KW-1185">Reference proteome</keyword>
<dbReference type="Pfam" id="PF01554">
    <property type="entry name" value="MatE"/>
    <property type="match status" value="2"/>
</dbReference>
<dbReference type="GO" id="GO:0015297">
    <property type="term" value="F:antiporter activity"/>
    <property type="evidence" value="ECO:0007669"/>
    <property type="project" value="UniProtKB-KW"/>
</dbReference>
<evidence type="ECO:0000256" key="4">
    <source>
        <dbReference type="ARBA" id="ARBA00020268"/>
    </source>
</evidence>
<proteinExistence type="inferred from homology"/>
<reference evidence="14 15" key="1">
    <citation type="submission" date="2018-09" db="EMBL/GenBank/DDBJ databases">
        <authorList>
            <person name="Postec A."/>
        </authorList>
    </citation>
    <scope>NUCLEOTIDE SEQUENCE [LARGE SCALE GENOMIC DNA]</scope>
    <source>
        <strain evidence="14">70B-A</strain>
    </source>
</reference>
<feature type="transmembrane region" description="Helical" evidence="13">
    <location>
        <begin position="388"/>
        <end position="408"/>
    </location>
</feature>
<keyword evidence="7" id="KW-1003">Cell membrane</keyword>
<evidence type="ECO:0000256" key="9">
    <source>
        <dbReference type="ARBA" id="ARBA00022989"/>
    </source>
</evidence>
<dbReference type="EMBL" id="LR130778">
    <property type="protein sequence ID" value="VDN46719.1"/>
    <property type="molecule type" value="Genomic_DNA"/>
</dbReference>
<comment type="function">
    <text evidence="1">Multidrug efflux pump.</text>
</comment>
<dbReference type="GO" id="GO:0005886">
    <property type="term" value="C:plasma membrane"/>
    <property type="evidence" value="ECO:0007669"/>
    <property type="project" value="UniProtKB-SubCell"/>
</dbReference>
<keyword evidence="9 13" id="KW-1133">Transmembrane helix</keyword>
<keyword evidence="10" id="KW-0406">Ion transport</keyword>
<evidence type="ECO:0000256" key="13">
    <source>
        <dbReference type="SAM" id="Phobius"/>
    </source>
</evidence>
<feature type="transmembrane region" description="Helical" evidence="13">
    <location>
        <begin position="359"/>
        <end position="381"/>
    </location>
</feature>
<feature type="transmembrane region" description="Helical" evidence="13">
    <location>
        <begin position="20"/>
        <end position="39"/>
    </location>
</feature>
<keyword evidence="6" id="KW-0050">Antiport</keyword>
<evidence type="ECO:0000256" key="7">
    <source>
        <dbReference type="ARBA" id="ARBA00022475"/>
    </source>
</evidence>
<organism evidence="14 15">
    <name type="scientific">Petrocella atlantisensis</name>
    <dbReference type="NCBI Taxonomy" id="2173034"/>
    <lineage>
        <taxon>Bacteria</taxon>
        <taxon>Bacillati</taxon>
        <taxon>Bacillota</taxon>
        <taxon>Clostridia</taxon>
        <taxon>Lachnospirales</taxon>
        <taxon>Vallitaleaceae</taxon>
        <taxon>Petrocella</taxon>
    </lineage>
</organism>
<evidence type="ECO:0000256" key="1">
    <source>
        <dbReference type="ARBA" id="ARBA00003408"/>
    </source>
</evidence>
<keyword evidence="11 13" id="KW-0472">Membrane</keyword>
<evidence type="ECO:0000256" key="5">
    <source>
        <dbReference type="ARBA" id="ARBA00022448"/>
    </source>
</evidence>
<evidence type="ECO:0000256" key="2">
    <source>
        <dbReference type="ARBA" id="ARBA00004651"/>
    </source>
</evidence>
<comment type="subcellular location">
    <subcellularLocation>
        <location evidence="2">Cell membrane</location>
        <topology evidence="2">Multi-pass membrane protein</topology>
    </subcellularLocation>
</comment>
<feature type="transmembrane region" description="Helical" evidence="13">
    <location>
        <begin position="138"/>
        <end position="159"/>
    </location>
</feature>
<feature type="transmembrane region" description="Helical" evidence="13">
    <location>
        <begin position="94"/>
        <end position="118"/>
    </location>
</feature>
<feature type="transmembrane region" description="Helical" evidence="13">
    <location>
        <begin position="318"/>
        <end position="339"/>
    </location>
</feature>
<accession>A0A3P7S1E3</accession>
<dbReference type="GO" id="GO:0042910">
    <property type="term" value="F:xenobiotic transmembrane transporter activity"/>
    <property type="evidence" value="ECO:0007669"/>
    <property type="project" value="InterPro"/>
</dbReference>
<feature type="transmembrane region" description="Helical" evidence="13">
    <location>
        <begin position="241"/>
        <end position="267"/>
    </location>
</feature>
<gene>
    <name evidence="14" type="ORF">PATL70BA_0845</name>
</gene>
<dbReference type="KEGG" id="cbar:PATL70BA_0845"/>
<evidence type="ECO:0000256" key="12">
    <source>
        <dbReference type="ARBA" id="ARBA00031636"/>
    </source>
</evidence>
<evidence type="ECO:0000313" key="15">
    <source>
        <dbReference type="Proteomes" id="UP000279029"/>
    </source>
</evidence>
<dbReference type="PIRSF" id="PIRSF006603">
    <property type="entry name" value="DinF"/>
    <property type="match status" value="1"/>
</dbReference>
<feature type="transmembrane region" description="Helical" evidence="13">
    <location>
        <begin position="197"/>
        <end position="215"/>
    </location>
</feature>
<dbReference type="InterPro" id="IPR048279">
    <property type="entry name" value="MdtK-like"/>
</dbReference>
<dbReference type="PANTHER" id="PTHR43298">
    <property type="entry name" value="MULTIDRUG RESISTANCE PROTEIN NORM-RELATED"/>
    <property type="match status" value="1"/>
</dbReference>
<evidence type="ECO:0000256" key="6">
    <source>
        <dbReference type="ARBA" id="ARBA00022449"/>
    </source>
</evidence>
<keyword evidence="5" id="KW-0813">Transport</keyword>
<protein>
    <recommendedName>
        <fullName evidence="4">Probable multidrug resistance protein NorM</fullName>
    </recommendedName>
    <alternativeName>
        <fullName evidence="12">Multidrug-efflux transporter</fullName>
    </alternativeName>
</protein>
<dbReference type="GO" id="GO:0006811">
    <property type="term" value="P:monoatomic ion transport"/>
    <property type="evidence" value="ECO:0007669"/>
    <property type="project" value="UniProtKB-KW"/>
</dbReference>
<dbReference type="InterPro" id="IPR002528">
    <property type="entry name" value="MATE_fam"/>
</dbReference>
<dbReference type="Proteomes" id="UP000279029">
    <property type="component" value="Chromosome"/>
</dbReference>